<dbReference type="EMBL" id="MT143977">
    <property type="protein sequence ID" value="QJA44514.1"/>
    <property type="molecule type" value="Genomic_DNA"/>
</dbReference>
<dbReference type="EMBL" id="MT144598">
    <property type="protein sequence ID" value="QJH94230.1"/>
    <property type="molecule type" value="Genomic_DNA"/>
</dbReference>
<reference evidence="1" key="1">
    <citation type="submission" date="2020-03" db="EMBL/GenBank/DDBJ databases">
        <title>The deep terrestrial virosphere.</title>
        <authorList>
            <person name="Holmfeldt K."/>
            <person name="Nilsson E."/>
            <person name="Simone D."/>
            <person name="Lopez-Fernandez M."/>
            <person name="Wu X."/>
            <person name="de Brujin I."/>
            <person name="Lundin D."/>
            <person name="Andersson A."/>
            <person name="Bertilsson S."/>
            <person name="Dopson M."/>
        </authorList>
    </citation>
    <scope>NUCLEOTIDE SEQUENCE</scope>
    <source>
        <strain evidence="1">TM448A00111</strain>
        <strain evidence="2">TM448B00196</strain>
    </source>
</reference>
<accession>A0A6H1ZAC9</accession>
<name>A0A6H1ZAC9_9ZZZZ</name>
<sequence length="91" mass="10509">MVDINLYKKFKDFDISKEDLVQTYLGVVGIGVYGDQFVDVPNRPNHVYVRIRNNVSEVTQAYNDLFTLTYGQAVLVQRYASGWKVVRTYVP</sequence>
<evidence type="ECO:0000313" key="2">
    <source>
        <dbReference type="EMBL" id="QJH94230.1"/>
    </source>
</evidence>
<protein>
    <submittedName>
        <fullName evidence="1">Uncharacterized protein</fullName>
    </submittedName>
</protein>
<dbReference type="AlphaFoldDB" id="A0A6H1ZAC9"/>
<organism evidence="1">
    <name type="scientific">viral metagenome</name>
    <dbReference type="NCBI Taxonomy" id="1070528"/>
    <lineage>
        <taxon>unclassified sequences</taxon>
        <taxon>metagenomes</taxon>
        <taxon>organismal metagenomes</taxon>
    </lineage>
</organism>
<evidence type="ECO:0000313" key="1">
    <source>
        <dbReference type="EMBL" id="QJA44514.1"/>
    </source>
</evidence>
<proteinExistence type="predicted"/>
<gene>
    <name evidence="1" type="ORF">TM448A00111_0017</name>
    <name evidence="2" type="ORF">TM448B00196_0017</name>
</gene>